<organism evidence="1 2">
    <name type="scientific">Pistacia atlantica</name>
    <dbReference type="NCBI Taxonomy" id="434234"/>
    <lineage>
        <taxon>Eukaryota</taxon>
        <taxon>Viridiplantae</taxon>
        <taxon>Streptophyta</taxon>
        <taxon>Embryophyta</taxon>
        <taxon>Tracheophyta</taxon>
        <taxon>Spermatophyta</taxon>
        <taxon>Magnoliopsida</taxon>
        <taxon>eudicotyledons</taxon>
        <taxon>Gunneridae</taxon>
        <taxon>Pentapetalae</taxon>
        <taxon>rosids</taxon>
        <taxon>malvids</taxon>
        <taxon>Sapindales</taxon>
        <taxon>Anacardiaceae</taxon>
        <taxon>Pistacia</taxon>
    </lineage>
</organism>
<evidence type="ECO:0000313" key="1">
    <source>
        <dbReference type="EMBL" id="KAJ0102419.1"/>
    </source>
</evidence>
<evidence type="ECO:0000313" key="2">
    <source>
        <dbReference type="Proteomes" id="UP001164250"/>
    </source>
</evidence>
<dbReference type="Proteomes" id="UP001164250">
    <property type="component" value="Chromosome 3"/>
</dbReference>
<reference evidence="2" key="1">
    <citation type="journal article" date="2023" name="G3 (Bethesda)">
        <title>Genome assembly and association tests identify interacting loci associated with vigor, precocity, and sex in interspecific pistachio rootstocks.</title>
        <authorList>
            <person name="Palmer W."/>
            <person name="Jacygrad E."/>
            <person name="Sagayaradj S."/>
            <person name="Cavanaugh K."/>
            <person name="Han R."/>
            <person name="Bertier L."/>
            <person name="Beede B."/>
            <person name="Kafkas S."/>
            <person name="Golino D."/>
            <person name="Preece J."/>
            <person name="Michelmore R."/>
        </authorList>
    </citation>
    <scope>NUCLEOTIDE SEQUENCE [LARGE SCALE GENOMIC DNA]</scope>
</reference>
<protein>
    <submittedName>
        <fullName evidence="1">Uncharacterized protein</fullName>
    </submittedName>
</protein>
<proteinExistence type="predicted"/>
<name>A0ACC1BTW9_9ROSI</name>
<sequence>MELLNEAVVCYCYVQLSKISSSTSTSSSIGSPLFGNSSWHMKKVSEELKRQLASLTKRPSASRRFDHTKSAAFHALKGLKFIG</sequence>
<dbReference type="EMBL" id="CM047899">
    <property type="protein sequence ID" value="KAJ0102419.1"/>
    <property type="molecule type" value="Genomic_DNA"/>
</dbReference>
<accession>A0ACC1BTW9</accession>
<comment type="caution">
    <text evidence="1">The sequence shown here is derived from an EMBL/GenBank/DDBJ whole genome shotgun (WGS) entry which is preliminary data.</text>
</comment>
<keyword evidence="2" id="KW-1185">Reference proteome</keyword>
<gene>
    <name evidence="1" type="ORF">Patl1_05623</name>
</gene>